<dbReference type="InterPro" id="IPR006016">
    <property type="entry name" value="UspA"/>
</dbReference>
<dbReference type="PRINTS" id="PR01438">
    <property type="entry name" value="UNVRSLSTRESS"/>
</dbReference>
<proteinExistence type="inferred from homology"/>
<dbReference type="PANTHER" id="PTHR46268">
    <property type="entry name" value="STRESS RESPONSE PROTEIN NHAX"/>
    <property type="match status" value="1"/>
</dbReference>
<feature type="domain" description="UspA" evidence="2">
    <location>
        <begin position="10"/>
        <end position="62"/>
    </location>
</feature>
<gene>
    <name evidence="3" type="ORF">ACFSKV_16290</name>
</gene>
<comment type="similarity">
    <text evidence="1">Belongs to the universal stress protein A family.</text>
</comment>
<name>A0ABW5BB38_9BACT</name>
<evidence type="ECO:0000256" key="1">
    <source>
        <dbReference type="ARBA" id="ARBA00008791"/>
    </source>
</evidence>
<dbReference type="Gene3D" id="3.40.50.12370">
    <property type="match status" value="1"/>
</dbReference>
<evidence type="ECO:0000313" key="4">
    <source>
        <dbReference type="Proteomes" id="UP001597414"/>
    </source>
</evidence>
<comment type="caution">
    <text evidence="3">The sequence shown here is derived from an EMBL/GenBank/DDBJ whole genome shotgun (WGS) entry which is preliminary data.</text>
</comment>
<dbReference type="EMBL" id="JBHUIV010000020">
    <property type="protein sequence ID" value="MFD2203138.1"/>
    <property type="molecule type" value="Genomic_DNA"/>
</dbReference>
<dbReference type="PANTHER" id="PTHR46268:SF6">
    <property type="entry name" value="UNIVERSAL STRESS PROTEIN UP12"/>
    <property type="match status" value="1"/>
</dbReference>
<dbReference type="SUPFAM" id="SSF52402">
    <property type="entry name" value="Adenine nucleotide alpha hydrolases-like"/>
    <property type="match status" value="1"/>
</dbReference>
<reference evidence="4" key="1">
    <citation type="journal article" date="2019" name="Int. J. Syst. Evol. Microbiol.">
        <title>The Global Catalogue of Microorganisms (GCM) 10K type strain sequencing project: providing services to taxonomists for standard genome sequencing and annotation.</title>
        <authorList>
            <consortium name="The Broad Institute Genomics Platform"/>
            <consortium name="The Broad Institute Genome Sequencing Center for Infectious Disease"/>
            <person name="Wu L."/>
            <person name="Ma J."/>
        </authorList>
    </citation>
    <scope>NUCLEOTIDE SEQUENCE [LARGE SCALE GENOMIC DNA]</scope>
    <source>
        <strain evidence="4">KCTC 19812</strain>
    </source>
</reference>
<sequence length="277" mass="31199">MLNNFECPIMLKNIIIPVDFSEQAENALLFAAEIAKRVSCPLIILHANPNQKAPSLEEQKMKYLETKLKNSFGSDFQCHSIFAPFDLIHALKSQIGTRNTSLIVMGTKGASGLKRILIGSNTVRVISEVKAHVLVIPESAKFEDFNRTGKDRVILATDLEETENKDAFDFLSGILQLMVNPKLRILNVRPKNTKLKPSKQLQRSSLLYNFKKELETEGITVFSNNVLDGINFYLDKHSDTGLVVMISRDSGGLFQRHFTREMASITHNPLLLLNDRD</sequence>
<dbReference type="CDD" id="cd00293">
    <property type="entry name" value="USP-like"/>
    <property type="match status" value="1"/>
</dbReference>
<dbReference type="Proteomes" id="UP001597414">
    <property type="component" value="Unassembled WGS sequence"/>
</dbReference>
<dbReference type="Pfam" id="PF00582">
    <property type="entry name" value="Usp"/>
    <property type="match status" value="2"/>
</dbReference>
<keyword evidence="4" id="KW-1185">Reference proteome</keyword>
<accession>A0ABW5BB38</accession>
<protein>
    <submittedName>
        <fullName evidence="3">Universal stress protein</fullName>
    </submittedName>
</protein>
<organism evidence="3 4">
    <name type="scientific">Shivajiella indica</name>
    <dbReference type="NCBI Taxonomy" id="872115"/>
    <lineage>
        <taxon>Bacteria</taxon>
        <taxon>Pseudomonadati</taxon>
        <taxon>Bacteroidota</taxon>
        <taxon>Cytophagia</taxon>
        <taxon>Cytophagales</taxon>
        <taxon>Cyclobacteriaceae</taxon>
        <taxon>Shivajiella</taxon>
    </lineage>
</organism>
<evidence type="ECO:0000259" key="2">
    <source>
        <dbReference type="Pfam" id="PF00582"/>
    </source>
</evidence>
<dbReference type="InterPro" id="IPR006015">
    <property type="entry name" value="Universal_stress_UspA"/>
</dbReference>
<evidence type="ECO:0000313" key="3">
    <source>
        <dbReference type="EMBL" id="MFD2203138.1"/>
    </source>
</evidence>
<feature type="domain" description="UspA" evidence="2">
    <location>
        <begin position="98"/>
        <end position="137"/>
    </location>
</feature>